<evidence type="ECO:0000313" key="1">
    <source>
        <dbReference type="EMBL" id="DAE20632.1"/>
    </source>
</evidence>
<accession>A0A8S5QNI9</accession>
<sequence>MNVYGYVQQRKKIKNAPKRVIVRDFGAKVSLADVSRDYETALHPFFDYEIKATCWLDSRKDAIVLLIEKRDKNED</sequence>
<reference evidence="1" key="1">
    <citation type="journal article" date="2021" name="Proc. Natl. Acad. Sci. U.S.A.">
        <title>A Catalog of Tens of Thousands of Viruses from Human Metagenomes Reveals Hidden Associations with Chronic Diseases.</title>
        <authorList>
            <person name="Tisza M.J."/>
            <person name="Buck C.B."/>
        </authorList>
    </citation>
    <scope>NUCLEOTIDE SEQUENCE</scope>
    <source>
        <strain evidence="1">CtJ3t72</strain>
    </source>
</reference>
<organism evidence="1">
    <name type="scientific">Siphoviridae sp. ctJ3t72</name>
    <dbReference type="NCBI Taxonomy" id="2826240"/>
    <lineage>
        <taxon>Viruses</taxon>
        <taxon>Duplodnaviria</taxon>
        <taxon>Heunggongvirae</taxon>
        <taxon>Uroviricota</taxon>
        <taxon>Caudoviricetes</taxon>
    </lineage>
</organism>
<dbReference type="EMBL" id="BK015698">
    <property type="protein sequence ID" value="DAE20632.1"/>
    <property type="molecule type" value="Genomic_DNA"/>
</dbReference>
<proteinExistence type="predicted"/>
<name>A0A8S5QNI9_9CAUD</name>
<protein>
    <submittedName>
        <fullName evidence="1">Uncharacterized protein</fullName>
    </submittedName>
</protein>